<evidence type="ECO:0000256" key="5">
    <source>
        <dbReference type="ARBA" id="ARBA00023274"/>
    </source>
</evidence>
<evidence type="ECO:0000256" key="3">
    <source>
        <dbReference type="ARBA" id="ARBA00022884"/>
    </source>
</evidence>
<dbReference type="PANTHER" id="PTHR11620">
    <property type="entry name" value="60S RIBOSOMAL PROTEIN L23A"/>
    <property type="match status" value="1"/>
</dbReference>
<accession>A0A382CEM0</accession>
<evidence type="ECO:0000256" key="1">
    <source>
        <dbReference type="ARBA" id="ARBA00006700"/>
    </source>
</evidence>
<proteinExistence type="inferred from homology"/>
<evidence type="ECO:0008006" key="7">
    <source>
        <dbReference type="Google" id="ProtNLM"/>
    </source>
</evidence>
<dbReference type="HAMAP" id="MF_01369_B">
    <property type="entry name" value="Ribosomal_uL23_B"/>
    <property type="match status" value="1"/>
</dbReference>
<sequence>MTMAQLTSVLVGPVVTEKSTRLQEEDKFTFKVAMSANKTLVKQAVQTLFGVKVLKVTIVRLPGKRKRFGPRYVKGPDKKKAIVTLMPGEKITVFEGV</sequence>
<name>A0A382CEM0_9ZZZZ</name>
<dbReference type="EMBL" id="UINC01034050">
    <property type="protein sequence ID" value="SVB24279.1"/>
    <property type="molecule type" value="Genomic_DNA"/>
</dbReference>
<keyword evidence="2" id="KW-0699">rRNA-binding</keyword>
<dbReference type="InterPro" id="IPR012678">
    <property type="entry name" value="Ribosomal_uL23/eL15/eS24_sf"/>
</dbReference>
<dbReference type="SUPFAM" id="SSF54189">
    <property type="entry name" value="Ribosomal proteins S24e, L23 and L15e"/>
    <property type="match status" value="1"/>
</dbReference>
<dbReference type="Gene3D" id="3.30.70.330">
    <property type="match status" value="1"/>
</dbReference>
<dbReference type="GO" id="GO:1990904">
    <property type="term" value="C:ribonucleoprotein complex"/>
    <property type="evidence" value="ECO:0007669"/>
    <property type="project" value="UniProtKB-KW"/>
</dbReference>
<dbReference type="FunFam" id="3.30.70.330:FF:000001">
    <property type="entry name" value="50S ribosomal protein L23"/>
    <property type="match status" value="1"/>
</dbReference>
<dbReference type="GO" id="GO:0019843">
    <property type="term" value="F:rRNA binding"/>
    <property type="evidence" value="ECO:0007669"/>
    <property type="project" value="UniProtKB-KW"/>
</dbReference>
<dbReference type="InterPro" id="IPR012677">
    <property type="entry name" value="Nucleotide-bd_a/b_plait_sf"/>
</dbReference>
<evidence type="ECO:0000256" key="4">
    <source>
        <dbReference type="ARBA" id="ARBA00022980"/>
    </source>
</evidence>
<comment type="similarity">
    <text evidence="1">Belongs to the universal ribosomal protein uL23 family.</text>
</comment>
<evidence type="ECO:0000313" key="6">
    <source>
        <dbReference type="EMBL" id="SVB24279.1"/>
    </source>
</evidence>
<dbReference type="Pfam" id="PF00276">
    <property type="entry name" value="Ribosomal_L23"/>
    <property type="match status" value="1"/>
</dbReference>
<keyword evidence="5" id="KW-0687">Ribonucleoprotein</keyword>
<evidence type="ECO:0000256" key="2">
    <source>
        <dbReference type="ARBA" id="ARBA00022730"/>
    </source>
</evidence>
<dbReference type="GO" id="GO:0003735">
    <property type="term" value="F:structural constituent of ribosome"/>
    <property type="evidence" value="ECO:0007669"/>
    <property type="project" value="InterPro"/>
</dbReference>
<dbReference type="InterPro" id="IPR013025">
    <property type="entry name" value="Ribosomal_uL23-like"/>
</dbReference>
<dbReference type="AlphaFoldDB" id="A0A382CEM0"/>
<dbReference type="NCBIfam" id="NF004363">
    <property type="entry name" value="PRK05738.2-4"/>
    <property type="match status" value="1"/>
</dbReference>
<gene>
    <name evidence="6" type="ORF">METZ01_LOCUS177133</name>
</gene>
<keyword evidence="4" id="KW-0689">Ribosomal protein</keyword>
<keyword evidence="3" id="KW-0694">RNA-binding</keyword>
<organism evidence="6">
    <name type="scientific">marine metagenome</name>
    <dbReference type="NCBI Taxonomy" id="408172"/>
    <lineage>
        <taxon>unclassified sequences</taxon>
        <taxon>metagenomes</taxon>
        <taxon>ecological metagenomes</taxon>
    </lineage>
</organism>
<dbReference type="GO" id="GO:0005840">
    <property type="term" value="C:ribosome"/>
    <property type="evidence" value="ECO:0007669"/>
    <property type="project" value="UniProtKB-KW"/>
</dbReference>
<protein>
    <recommendedName>
        <fullName evidence="7">50S ribosomal protein L23</fullName>
    </recommendedName>
</protein>
<reference evidence="6" key="1">
    <citation type="submission" date="2018-05" db="EMBL/GenBank/DDBJ databases">
        <authorList>
            <person name="Lanie J.A."/>
            <person name="Ng W.-L."/>
            <person name="Kazmierczak K.M."/>
            <person name="Andrzejewski T.M."/>
            <person name="Davidsen T.M."/>
            <person name="Wayne K.J."/>
            <person name="Tettelin H."/>
            <person name="Glass J.I."/>
            <person name="Rusch D."/>
            <person name="Podicherti R."/>
            <person name="Tsui H.-C.T."/>
            <person name="Winkler M.E."/>
        </authorList>
    </citation>
    <scope>NUCLEOTIDE SEQUENCE</scope>
</reference>
<dbReference type="GO" id="GO:0006412">
    <property type="term" value="P:translation"/>
    <property type="evidence" value="ECO:0007669"/>
    <property type="project" value="InterPro"/>
</dbReference>